<reference evidence="4 5" key="1">
    <citation type="submission" date="2018-11" db="EMBL/GenBank/DDBJ databases">
        <title>Trebonia kvetii gen.nov., sp.nov., a novel acidophilic actinobacterium, and proposal of the new actinobacterial family Treboniaceae fam. nov.</title>
        <authorList>
            <person name="Rapoport D."/>
            <person name="Sagova-Mareckova M."/>
            <person name="Sedlacek I."/>
            <person name="Provaznik J."/>
            <person name="Kralova S."/>
            <person name="Pavlinic D."/>
            <person name="Benes V."/>
            <person name="Kopecky J."/>
        </authorList>
    </citation>
    <scope>NUCLEOTIDE SEQUENCE [LARGE SCALE GENOMIC DNA]</scope>
    <source>
        <strain evidence="4 5">15Tr583</strain>
    </source>
</reference>
<feature type="domain" description="DUF1707" evidence="3">
    <location>
        <begin position="33"/>
        <end position="85"/>
    </location>
</feature>
<evidence type="ECO:0000256" key="2">
    <source>
        <dbReference type="SAM" id="Phobius"/>
    </source>
</evidence>
<evidence type="ECO:0000313" key="5">
    <source>
        <dbReference type="Proteomes" id="UP000460272"/>
    </source>
</evidence>
<name>A0A6P2BQQ2_9ACTN</name>
<dbReference type="Proteomes" id="UP000460272">
    <property type="component" value="Unassembled WGS sequence"/>
</dbReference>
<keyword evidence="5" id="KW-1185">Reference proteome</keyword>
<dbReference type="EMBL" id="RPFW01000009">
    <property type="protein sequence ID" value="TVZ00495.1"/>
    <property type="molecule type" value="Genomic_DNA"/>
</dbReference>
<feature type="compositionally biased region" description="Low complexity" evidence="1">
    <location>
        <begin position="173"/>
        <end position="187"/>
    </location>
</feature>
<dbReference type="Pfam" id="PF08044">
    <property type="entry name" value="DUF1707"/>
    <property type="match status" value="1"/>
</dbReference>
<proteinExistence type="predicted"/>
<evidence type="ECO:0000259" key="3">
    <source>
        <dbReference type="Pfam" id="PF08044"/>
    </source>
</evidence>
<feature type="transmembrane region" description="Helical" evidence="2">
    <location>
        <begin position="109"/>
        <end position="131"/>
    </location>
</feature>
<dbReference type="PANTHER" id="PTHR40763">
    <property type="entry name" value="MEMBRANE PROTEIN-RELATED"/>
    <property type="match status" value="1"/>
</dbReference>
<sequence length="233" mass="23990">MACGAKLLARSCLWEAPVTAGRKDGTAGALGRLRTSHADREQAIDVLKAAFVQGRLTKDEFDLRVGQVLASRTYADLDALTADIPGGVTSAQPPAEHAREPGRVLSFKTAARVGAVGAGPSMASAAVVLVQSSGVPAVAGVLLVGLTGLFVAGLLAALLMLLSWVVCRSQRGAAQGPPSGPAGLASRRQAPTRQLPSARHDPRHMTEAARSRLPRIRVSPVQGRGGVLAVNSC</sequence>
<feature type="compositionally biased region" description="Basic and acidic residues" evidence="1">
    <location>
        <begin position="198"/>
        <end position="208"/>
    </location>
</feature>
<dbReference type="InterPro" id="IPR012551">
    <property type="entry name" value="DUF1707_SHOCT-like"/>
</dbReference>
<gene>
    <name evidence="4" type="ORF">EAS64_38420</name>
</gene>
<keyword evidence="2" id="KW-0472">Membrane</keyword>
<evidence type="ECO:0000313" key="4">
    <source>
        <dbReference type="EMBL" id="TVZ00495.1"/>
    </source>
</evidence>
<keyword evidence="2" id="KW-1133">Transmembrane helix</keyword>
<comment type="caution">
    <text evidence="4">The sequence shown here is derived from an EMBL/GenBank/DDBJ whole genome shotgun (WGS) entry which is preliminary data.</text>
</comment>
<accession>A0A6P2BQQ2</accession>
<evidence type="ECO:0000256" key="1">
    <source>
        <dbReference type="SAM" id="MobiDB-lite"/>
    </source>
</evidence>
<feature type="transmembrane region" description="Helical" evidence="2">
    <location>
        <begin position="137"/>
        <end position="162"/>
    </location>
</feature>
<dbReference type="AlphaFoldDB" id="A0A6P2BQQ2"/>
<protein>
    <submittedName>
        <fullName evidence="4">DUF1707 domain-containing protein</fullName>
    </submittedName>
</protein>
<dbReference type="OrthoDB" id="3748531at2"/>
<feature type="region of interest" description="Disordered" evidence="1">
    <location>
        <begin position="173"/>
        <end position="208"/>
    </location>
</feature>
<keyword evidence="2" id="KW-0812">Transmembrane</keyword>
<dbReference type="PANTHER" id="PTHR40763:SF4">
    <property type="entry name" value="DUF1707 DOMAIN-CONTAINING PROTEIN"/>
    <property type="match status" value="1"/>
</dbReference>
<organism evidence="4 5">
    <name type="scientific">Trebonia kvetii</name>
    <dbReference type="NCBI Taxonomy" id="2480626"/>
    <lineage>
        <taxon>Bacteria</taxon>
        <taxon>Bacillati</taxon>
        <taxon>Actinomycetota</taxon>
        <taxon>Actinomycetes</taxon>
        <taxon>Streptosporangiales</taxon>
        <taxon>Treboniaceae</taxon>
        <taxon>Trebonia</taxon>
    </lineage>
</organism>